<dbReference type="SUPFAM" id="SSF49899">
    <property type="entry name" value="Concanavalin A-like lectins/glucanases"/>
    <property type="match status" value="1"/>
</dbReference>
<dbReference type="Proteomes" id="UP001500443">
    <property type="component" value="Unassembled WGS sequence"/>
</dbReference>
<evidence type="ECO:0000313" key="2">
    <source>
        <dbReference type="Proteomes" id="UP001500443"/>
    </source>
</evidence>
<organism evidence="1 2">
    <name type="scientific">Streptomyces synnematoformans</name>
    <dbReference type="NCBI Taxonomy" id="415721"/>
    <lineage>
        <taxon>Bacteria</taxon>
        <taxon>Bacillati</taxon>
        <taxon>Actinomycetota</taxon>
        <taxon>Actinomycetes</taxon>
        <taxon>Kitasatosporales</taxon>
        <taxon>Streptomycetaceae</taxon>
        <taxon>Streptomyces</taxon>
    </lineage>
</organism>
<sequence length="241" mass="27080">MASTWTYDDFTRGALDPARWQLMEMQGAGGARHPYRDRNARVSTGDGRLTLTVHPFSRFHDTDPRRNNAKQMYRSVRRFATPAAGRLTFEVEMAVRTYGQIPYDLLDAFGTVNLFDLETGVVINAAATNDTVYAVVERLVIPGVSRPGDHYIHRVVMDVPTEPGQAHRYAVGYRAETSEVEWYVDGRLAYWARVPVPVAGFHAGMALFSARDLARYSRAEREHGQGATGWWGPWRITTSAA</sequence>
<protein>
    <recommendedName>
        <fullName evidence="3">PE-PGRS family protein</fullName>
    </recommendedName>
</protein>
<reference evidence="1 2" key="1">
    <citation type="journal article" date="2019" name="Int. J. Syst. Evol. Microbiol.">
        <title>The Global Catalogue of Microorganisms (GCM) 10K type strain sequencing project: providing services to taxonomists for standard genome sequencing and annotation.</title>
        <authorList>
            <consortium name="The Broad Institute Genomics Platform"/>
            <consortium name="The Broad Institute Genome Sequencing Center for Infectious Disease"/>
            <person name="Wu L."/>
            <person name="Ma J."/>
        </authorList>
    </citation>
    <scope>NUCLEOTIDE SEQUENCE [LARGE SCALE GENOMIC DNA]</scope>
    <source>
        <strain evidence="1 2">JCM 15481</strain>
    </source>
</reference>
<comment type="caution">
    <text evidence="1">The sequence shown here is derived from an EMBL/GenBank/DDBJ whole genome shotgun (WGS) entry which is preliminary data.</text>
</comment>
<dbReference type="Pfam" id="PF19559">
    <property type="entry name" value="DUF6081"/>
    <property type="match status" value="1"/>
</dbReference>
<dbReference type="EMBL" id="BAAAPF010000220">
    <property type="protein sequence ID" value="GAA2140484.1"/>
    <property type="molecule type" value="Genomic_DNA"/>
</dbReference>
<name>A0ABN2ZDC1_9ACTN</name>
<dbReference type="InterPro" id="IPR013320">
    <property type="entry name" value="ConA-like_dom_sf"/>
</dbReference>
<evidence type="ECO:0008006" key="3">
    <source>
        <dbReference type="Google" id="ProtNLM"/>
    </source>
</evidence>
<dbReference type="InterPro" id="IPR045727">
    <property type="entry name" value="DUF6081"/>
</dbReference>
<evidence type="ECO:0000313" key="1">
    <source>
        <dbReference type="EMBL" id="GAA2140484.1"/>
    </source>
</evidence>
<keyword evidence="2" id="KW-1185">Reference proteome</keyword>
<gene>
    <name evidence="1" type="ORF">GCM10009802_50690</name>
</gene>
<accession>A0ABN2ZDC1</accession>
<proteinExistence type="predicted"/>